<dbReference type="PANTHER" id="PTHR43201:SF5">
    <property type="entry name" value="MEDIUM-CHAIN ACYL-COA LIGASE ACSF2, MITOCHONDRIAL"/>
    <property type="match status" value="1"/>
</dbReference>
<proteinExistence type="inferred from homology"/>
<comment type="caution">
    <text evidence="5">The sequence shown here is derived from an EMBL/GenBank/DDBJ whole genome shotgun (WGS) entry which is preliminary data.</text>
</comment>
<evidence type="ECO:0000256" key="2">
    <source>
        <dbReference type="ARBA" id="ARBA00022598"/>
    </source>
</evidence>
<dbReference type="PANTHER" id="PTHR43201">
    <property type="entry name" value="ACYL-COA SYNTHETASE"/>
    <property type="match status" value="1"/>
</dbReference>
<evidence type="ECO:0000256" key="1">
    <source>
        <dbReference type="ARBA" id="ARBA00006432"/>
    </source>
</evidence>
<dbReference type="Pfam" id="PF13193">
    <property type="entry name" value="AMP-binding_C"/>
    <property type="match status" value="1"/>
</dbReference>
<comment type="similarity">
    <text evidence="1">Belongs to the ATP-dependent AMP-binding enzyme family.</text>
</comment>
<dbReference type="AlphaFoldDB" id="A0A938B2F2"/>
<dbReference type="FunFam" id="3.30.300.30:FF:000008">
    <property type="entry name" value="2,3-dihydroxybenzoate-AMP ligase"/>
    <property type="match status" value="1"/>
</dbReference>
<dbReference type="InterPro" id="IPR042099">
    <property type="entry name" value="ANL_N_sf"/>
</dbReference>
<evidence type="ECO:0000259" key="4">
    <source>
        <dbReference type="Pfam" id="PF13193"/>
    </source>
</evidence>
<evidence type="ECO:0000259" key="3">
    <source>
        <dbReference type="Pfam" id="PF00501"/>
    </source>
</evidence>
<gene>
    <name evidence="5" type="ORF">FJZ47_19785</name>
</gene>
<dbReference type="InterPro" id="IPR000873">
    <property type="entry name" value="AMP-dep_synth/lig_dom"/>
</dbReference>
<dbReference type="Gene3D" id="3.30.300.30">
    <property type="match status" value="1"/>
</dbReference>
<sequence>MNIASFLTKAARTFPERPAVSLGTALYLTYGALASRVAQLAGTLTSRFGLEPGDRVAFAMGNRPEYVELLYAAWYAGLIAVPMNAKLHQREFAYILEHSGARLCFATPDLIETVAPLAQELPHVQAVLMTGDADYRALCVGPEMVMRDVAPEAVAWLFYTSGTTGRPKGAMLTHRNLLVMTLSYFADIDPITPLDCTMHAAPMSHGSGLYSLPHVAKAAHQIFPVSGGFHVDELADLIAVYPGVSCFFAPTMVTRLVNHPAALTLRTEHLKTLIYGGGPMYVEDLKRALELFGPKLVQIYGQGEAPMTITVLSKAWHADVQHPCYLERLGSAGIARTDVQVRVVDADDQDVPLGEIGEVLVRGDVVMQGYWQNATASAETLRGGWLHTGDLGALDADGFLTLKDRSKDMIISGGTNIYPREIEEVLLRHPGVLEVSVVGRPHRDWGEEVVAFVVPRTAGSVTAEVLDHLCLDTIARFKRPRVYKFVDSLPKNNYGKILKTALRDQLTTVES</sequence>
<dbReference type="EMBL" id="VGLS01000759">
    <property type="protein sequence ID" value="MBM3226017.1"/>
    <property type="molecule type" value="Genomic_DNA"/>
</dbReference>
<dbReference type="Pfam" id="PF00501">
    <property type="entry name" value="AMP-binding"/>
    <property type="match status" value="1"/>
</dbReference>
<dbReference type="GO" id="GO:0006631">
    <property type="term" value="P:fatty acid metabolic process"/>
    <property type="evidence" value="ECO:0007669"/>
    <property type="project" value="TreeGrafter"/>
</dbReference>
<protein>
    <submittedName>
        <fullName evidence="5">Long-chain fatty acid--CoA ligase</fullName>
    </submittedName>
</protein>
<dbReference type="Gene3D" id="3.40.50.12780">
    <property type="entry name" value="N-terminal domain of ligase-like"/>
    <property type="match status" value="1"/>
</dbReference>
<name>A0A938B2F2_UNCTE</name>
<dbReference type="InterPro" id="IPR020845">
    <property type="entry name" value="AMP-binding_CS"/>
</dbReference>
<dbReference type="PROSITE" id="PS00455">
    <property type="entry name" value="AMP_BINDING"/>
    <property type="match status" value="1"/>
</dbReference>
<dbReference type="GO" id="GO:0031956">
    <property type="term" value="F:medium-chain fatty acid-CoA ligase activity"/>
    <property type="evidence" value="ECO:0007669"/>
    <property type="project" value="TreeGrafter"/>
</dbReference>
<feature type="domain" description="AMP-binding enzyme C-terminal" evidence="4">
    <location>
        <begin position="421"/>
        <end position="496"/>
    </location>
</feature>
<dbReference type="InterPro" id="IPR025110">
    <property type="entry name" value="AMP-bd_C"/>
</dbReference>
<accession>A0A938B2F2</accession>
<evidence type="ECO:0000313" key="6">
    <source>
        <dbReference type="Proteomes" id="UP000712673"/>
    </source>
</evidence>
<dbReference type="SUPFAM" id="SSF56801">
    <property type="entry name" value="Acetyl-CoA synthetase-like"/>
    <property type="match status" value="1"/>
</dbReference>
<evidence type="ECO:0000313" key="5">
    <source>
        <dbReference type="EMBL" id="MBM3226017.1"/>
    </source>
</evidence>
<dbReference type="InterPro" id="IPR045851">
    <property type="entry name" value="AMP-bd_C_sf"/>
</dbReference>
<dbReference type="Proteomes" id="UP000712673">
    <property type="component" value="Unassembled WGS sequence"/>
</dbReference>
<keyword evidence="2 5" id="KW-0436">Ligase</keyword>
<feature type="domain" description="AMP-dependent synthetase/ligase" evidence="3">
    <location>
        <begin position="8"/>
        <end position="371"/>
    </location>
</feature>
<reference evidence="5" key="1">
    <citation type="submission" date="2019-03" db="EMBL/GenBank/DDBJ databases">
        <title>Lake Tanganyika Metagenome-Assembled Genomes (MAGs).</title>
        <authorList>
            <person name="Tran P."/>
        </authorList>
    </citation>
    <scope>NUCLEOTIDE SEQUENCE</scope>
    <source>
        <strain evidence="5">K_DeepCast_65m_m2_066</strain>
    </source>
</reference>
<organism evidence="5 6">
    <name type="scientific">Tectimicrobiota bacterium</name>
    <dbReference type="NCBI Taxonomy" id="2528274"/>
    <lineage>
        <taxon>Bacteria</taxon>
        <taxon>Pseudomonadati</taxon>
        <taxon>Nitrospinota/Tectimicrobiota group</taxon>
        <taxon>Candidatus Tectimicrobiota</taxon>
    </lineage>
</organism>